<evidence type="ECO:0000313" key="2">
    <source>
        <dbReference type="Proteomes" id="UP001501920"/>
    </source>
</evidence>
<dbReference type="Ensembl" id="ENSPNAT00000026964.2">
    <property type="protein sequence ID" value="ENSPNAP00000017972.2"/>
    <property type="gene ID" value="ENSPNAG00000024300.2"/>
</dbReference>
<reference evidence="1" key="2">
    <citation type="submission" date="2025-08" db="UniProtKB">
        <authorList>
            <consortium name="Ensembl"/>
        </authorList>
    </citation>
    <scope>IDENTIFICATION</scope>
</reference>
<name>A0A3B4D0Y8_PYGNA</name>
<organism evidence="1 2">
    <name type="scientific">Pygocentrus nattereri</name>
    <name type="common">Red-bellied piranha</name>
    <dbReference type="NCBI Taxonomy" id="42514"/>
    <lineage>
        <taxon>Eukaryota</taxon>
        <taxon>Metazoa</taxon>
        <taxon>Chordata</taxon>
        <taxon>Craniata</taxon>
        <taxon>Vertebrata</taxon>
        <taxon>Euteleostomi</taxon>
        <taxon>Actinopterygii</taxon>
        <taxon>Neopterygii</taxon>
        <taxon>Teleostei</taxon>
        <taxon>Ostariophysi</taxon>
        <taxon>Characiformes</taxon>
        <taxon>Characoidei</taxon>
        <taxon>Pygocentrus</taxon>
    </lineage>
</organism>
<dbReference type="GeneTree" id="ENSGT00940000179799"/>
<dbReference type="Proteomes" id="UP001501920">
    <property type="component" value="Chromosome 11"/>
</dbReference>
<protein>
    <submittedName>
        <fullName evidence="1">Uncharacterized protein</fullName>
    </submittedName>
</protein>
<reference evidence="1" key="3">
    <citation type="submission" date="2025-09" db="UniProtKB">
        <authorList>
            <consortium name="Ensembl"/>
        </authorList>
    </citation>
    <scope>IDENTIFICATION</scope>
</reference>
<proteinExistence type="predicted"/>
<dbReference type="STRING" id="42514.ENSPNAP00000017972"/>
<reference evidence="1 2" key="1">
    <citation type="submission" date="2020-10" db="EMBL/GenBank/DDBJ databases">
        <title>Pygocentrus nattereri (red-bellied piranha) genome, fPygNat1, primary haplotype.</title>
        <authorList>
            <person name="Myers G."/>
            <person name="Meyer A."/>
            <person name="Karagic N."/>
            <person name="Pippel M."/>
            <person name="Winkler S."/>
            <person name="Tracey A."/>
            <person name="Wood J."/>
            <person name="Formenti G."/>
            <person name="Howe K."/>
            <person name="Fedrigo O."/>
            <person name="Jarvis E.D."/>
        </authorList>
    </citation>
    <scope>NUCLEOTIDE SEQUENCE [LARGE SCALE GENOMIC DNA]</scope>
</reference>
<keyword evidence="2" id="KW-1185">Reference proteome</keyword>
<dbReference type="AlphaFoldDB" id="A0A3B4D0Y8"/>
<evidence type="ECO:0000313" key="1">
    <source>
        <dbReference type="Ensembl" id="ENSPNAP00000017972.2"/>
    </source>
</evidence>
<accession>A0A3B4D0Y8</accession>
<sequence>MADRCIIISIRKILIIFSPSCFGIKFRFRGGLQSLGVLDALQKYPERFKEVFMKTAIPLTASAVEVLFKCKLAERGSNRFESQCLDIEAITLEEIIVFTTGCDSIPPLGFSPLPSLEFEIQRPILATTSSGYPLKLHLMVWGGISLEGRTALHVLARGSLTAIRY</sequence>